<evidence type="ECO:0000313" key="4">
    <source>
        <dbReference type="Proteomes" id="UP001219525"/>
    </source>
</evidence>
<feature type="domain" description="Transcription factor IIIC putative zinc-finger" evidence="2">
    <location>
        <begin position="689"/>
        <end position="778"/>
    </location>
</feature>
<dbReference type="Proteomes" id="UP001219525">
    <property type="component" value="Unassembled WGS sequence"/>
</dbReference>
<feature type="domain" description="Transcription factor IIIC 90kDa subunit N-terminal" evidence="1">
    <location>
        <begin position="28"/>
        <end position="405"/>
    </location>
</feature>
<proteinExistence type="predicted"/>
<dbReference type="GO" id="GO:0006384">
    <property type="term" value="P:transcription initiation at RNA polymerase III promoter"/>
    <property type="evidence" value="ECO:0007669"/>
    <property type="project" value="InterPro"/>
</dbReference>
<keyword evidence="4" id="KW-1185">Reference proteome</keyword>
<dbReference type="InterPro" id="IPR024764">
    <property type="entry name" value="TFIIIC_Znf"/>
</dbReference>
<dbReference type="InterPro" id="IPR044230">
    <property type="entry name" value="GTF3C4"/>
</dbReference>
<protein>
    <submittedName>
        <fullName evidence="3">Zinc-finger of transcription factor IIIC complex-domain-containing protein</fullName>
    </submittedName>
</protein>
<gene>
    <name evidence="3" type="ORF">GGX14DRAFT_675626</name>
</gene>
<dbReference type="Pfam" id="PF12657">
    <property type="entry name" value="TFIIIC_delta"/>
    <property type="match status" value="1"/>
</dbReference>
<dbReference type="InterPro" id="IPR036322">
    <property type="entry name" value="WD40_repeat_dom_sf"/>
</dbReference>
<name>A0AAD6YHR4_9AGAR</name>
<evidence type="ECO:0000259" key="1">
    <source>
        <dbReference type="Pfam" id="PF12657"/>
    </source>
</evidence>
<accession>A0AAD6YHR4</accession>
<sequence>MSSELAPVYTNLNVPVVASSPSNTTLQWSADGQACFLTKTALYIMTPDHGLNFELSLAIKAKPDKKNAISDVEPFGWYRTLVQFDRPVEYLWPEQSQDWSAIVLGSVDIALWAVSLSPSNISAHSSCILAALSSSMDFTLWTADRNGLMGEWVKESLNSRFIFDITPFLLDHFAHETNTVRALKAQVISIKWSQQADFGLSPTPLDGSVLLAGNRAGMLLFFRYHNSSVKLIETVSVSQRWIVCLTISPWTVVEPGKCDAYVVYASDDGAVGIFEVRQSLEDAAAETPFGLPFSLRLTIESSPVELCNPDQRPARVLEWIETPGSLILVYTKAGVIYLWRSTRLDEAWSGLRILPLRRAPKLSAGMSLFQPVSGLHYVRRRDALMICLADGSFHIIHNLSVEPSWISPSPHNKVTTDTLSVAARSIFARVEPSKVDAELVNRISGMASYDGSATITWVHEACRPGDFSYKHDAKHNSIFVVARLWDDTDDEALLQDLGDVLQNCRSASGFSPAHLLRPVFFSLSPQKLNELHARLLDILEPPLAPQFSDHSTNIIIAPWTGALIPEMRREFRESLTRHLYGWDVLLSLRMRLALADYAWKTSETPQKRDLCGKVAQQLLNSISHRVLRTILRHLVAAVSCFEPNDIPFVLRMVVQSVLPGSPPDLGAEGEHLSQVLQAAVPSHPDIFRDLNESCPACRAEVELQDITSAVCPNGHTWLRCSITTFILSTPQVRTCVGCSRKAFLPLSSCGASMSDARGWVVEELLEAVQRCLFCGNCFVSML</sequence>
<dbReference type="PANTHER" id="PTHR15496:SF2">
    <property type="entry name" value="GENERAL TRANSCRIPTION FACTOR 3C POLYPEPTIDE 4"/>
    <property type="match status" value="1"/>
</dbReference>
<dbReference type="Gene3D" id="2.130.10.10">
    <property type="entry name" value="YVTN repeat-like/Quinoprotein amine dehydrogenase"/>
    <property type="match status" value="1"/>
</dbReference>
<dbReference type="PANTHER" id="PTHR15496">
    <property type="entry name" value="GENERAL TRANSCRIPTION FACTOR 3C POLYPEPTIDE 4 FAMILY"/>
    <property type="match status" value="1"/>
</dbReference>
<dbReference type="GO" id="GO:0000127">
    <property type="term" value="C:transcription factor TFIIIC complex"/>
    <property type="evidence" value="ECO:0007669"/>
    <property type="project" value="InterPro"/>
</dbReference>
<dbReference type="SUPFAM" id="SSF50978">
    <property type="entry name" value="WD40 repeat-like"/>
    <property type="match status" value="1"/>
</dbReference>
<keyword evidence="3" id="KW-0862">Zinc</keyword>
<dbReference type="GO" id="GO:0004402">
    <property type="term" value="F:histone acetyltransferase activity"/>
    <property type="evidence" value="ECO:0007669"/>
    <property type="project" value="InterPro"/>
</dbReference>
<comment type="caution">
    <text evidence="3">The sequence shown here is derived from an EMBL/GenBank/DDBJ whole genome shotgun (WGS) entry which is preliminary data.</text>
</comment>
<keyword evidence="3" id="KW-0479">Metal-binding</keyword>
<evidence type="ECO:0000313" key="3">
    <source>
        <dbReference type="EMBL" id="KAJ7220678.1"/>
    </source>
</evidence>
<organism evidence="3 4">
    <name type="scientific">Mycena pura</name>
    <dbReference type="NCBI Taxonomy" id="153505"/>
    <lineage>
        <taxon>Eukaryota</taxon>
        <taxon>Fungi</taxon>
        <taxon>Dikarya</taxon>
        <taxon>Basidiomycota</taxon>
        <taxon>Agaricomycotina</taxon>
        <taxon>Agaricomycetes</taxon>
        <taxon>Agaricomycetidae</taxon>
        <taxon>Agaricales</taxon>
        <taxon>Marasmiineae</taxon>
        <taxon>Mycenaceae</taxon>
        <taxon>Mycena</taxon>
    </lineage>
</organism>
<dbReference type="AlphaFoldDB" id="A0AAD6YHR4"/>
<dbReference type="EMBL" id="JARJCW010000009">
    <property type="protein sequence ID" value="KAJ7220678.1"/>
    <property type="molecule type" value="Genomic_DNA"/>
</dbReference>
<evidence type="ECO:0000259" key="2">
    <source>
        <dbReference type="Pfam" id="PF12660"/>
    </source>
</evidence>
<dbReference type="InterPro" id="IPR015943">
    <property type="entry name" value="WD40/YVTN_repeat-like_dom_sf"/>
</dbReference>
<dbReference type="GO" id="GO:0008270">
    <property type="term" value="F:zinc ion binding"/>
    <property type="evidence" value="ECO:0007669"/>
    <property type="project" value="UniProtKB-KW"/>
</dbReference>
<dbReference type="Pfam" id="PF12660">
    <property type="entry name" value="zf-TFIIIC"/>
    <property type="match status" value="1"/>
</dbReference>
<dbReference type="InterPro" id="IPR024761">
    <property type="entry name" value="TFIIIC_delta_N"/>
</dbReference>
<reference evidence="3" key="1">
    <citation type="submission" date="2023-03" db="EMBL/GenBank/DDBJ databases">
        <title>Massive genome expansion in bonnet fungi (Mycena s.s.) driven by repeated elements and novel gene families across ecological guilds.</title>
        <authorList>
            <consortium name="Lawrence Berkeley National Laboratory"/>
            <person name="Harder C.B."/>
            <person name="Miyauchi S."/>
            <person name="Viragh M."/>
            <person name="Kuo A."/>
            <person name="Thoen E."/>
            <person name="Andreopoulos B."/>
            <person name="Lu D."/>
            <person name="Skrede I."/>
            <person name="Drula E."/>
            <person name="Henrissat B."/>
            <person name="Morin E."/>
            <person name="Kohler A."/>
            <person name="Barry K."/>
            <person name="LaButti K."/>
            <person name="Morin E."/>
            <person name="Salamov A."/>
            <person name="Lipzen A."/>
            <person name="Mereny Z."/>
            <person name="Hegedus B."/>
            <person name="Baldrian P."/>
            <person name="Stursova M."/>
            <person name="Weitz H."/>
            <person name="Taylor A."/>
            <person name="Grigoriev I.V."/>
            <person name="Nagy L.G."/>
            <person name="Martin F."/>
            <person name="Kauserud H."/>
        </authorList>
    </citation>
    <scope>NUCLEOTIDE SEQUENCE</scope>
    <source>
        <strain evidence="3">9144</strain>
    </source>
</reference>
<keyword evidence="3" id="KW-0863">Zinc-finger</keyword>